<comment type="caution">
    <text evidence="1">The sequence shown here is derived from an EMBL/GenBank/DDBJ whole genome shotgun (WGS) entry which is preliminary data.</text>
</comment>
<gene>
    <name evidence="1" type="ORF">JOD45_001986</name>
</gene>
<protein>
    <submittedName>
        <fullName evidence="1">Spore germination protein PF</fullName>
    </submittedName>
</protein>
<accession>A0ABS2Q0E0</accession>
<keyword evidence="2" id="KW-1185">Reference proteome</keyword>
<dbReference type="Pfam" id="PF10676">
    <property type="entry name" value="gerPA"/>
    <property type="match status" value="1"/>
</dbReference>
<dbReference type="EMBL" id="JAFBER010000011">
    <property type="protein sequence ID" value="MBM7645767.1"/>
    <property type="molecule type" value="Genomic_DNA"/>
</dbReference>
<evidence type="ECO:0000313" key="1">
    <source>
        <dbReference type="EMBL" id="MBM7645767.1"/>
    </source>
</evidence>
<sequence length="71" mass="7253">MPSLIGPVKVNTVSGAVNFGDTLNVAPKAVTKTYTGSGGFGTGDFHIENNGYSVTNTYDADVNDANNAGNN</sequence>
<dbReference type="InterPro" id="IPR019618">
    <property type="entry name" value="Spore_germination_GerPA"/>
</dbReference>
<dbReference type="Proteomes" id="UP000808914">
    <property type="component" value="Unassembled WGS sequence"/>
</dbReference>
<reference evidence="1 2" key="1">
    <citation type="submission" date="2021-01" db="EMBL/GenBank/DDBJ databases">
        <title>Genomic Encyclopedia of Type Strains, Phase IV (KMG-IV): sequencing the most valuable type-strain genomes for metagenomic binning, comparative biology and taxonomic classification.</title>
        <authorList>
            <person name="Goeker M."/>
        </authorList>
    </citation>
    <scope>NUCLEOTIDE SEQUENCE [LARGE SCALE GENOMIC DNA]</scope>
    <source>
        <strain evidence="1 2">DSM 28236</strain>
    </source>
</reference>
<evidence type="ECO:0000313" key="2">
    <source>
        <dbReference type="Proteomes" id="UP000808914"/>
    </source>
</evidence>
<organism evidence="1 2">
    <name type="scientific">Scopulibacillus daqui</name>
    <dbReference type="NCBI Taxonomy" id="1469162"/>
    <lineage>
        <taxon>Bacteria</taxon>
        <taxon>Bacillati</taxon>
        <taxon>Bacillota</taxon>
        <taxon>Bacilli</taxon>
        <taxon>Bacillales</taxon>
        <taxon>Sporolactobacillaceae</taxon>
        <taxon>Scopulibacillus</taxon>
    </lineage>
</organism>
<dbReference type="RefSeq" id="WP_205003681.1">
    <property type="nucleotide sequence ID" value="NZ_JAFBER010000011.1"/>
</dbReference>
<proteinExistence type="predicted"/>
<dbReference type="PANTHER" id="PTHR37808:SF3">
    <property type="entry name" value="SPORE GERMINATION PROTEIN GERPA-RELATED"/>
    <property type="match status" value="1"/>
</dbReference>
<dbReference type="PANTHER" id="PTHR37808">
    <property type="entry name" value="SPORE GERMINATION PROTEIN-LIKE PROTEIN YDZR-RELATED"/>
    <property type="match status" value="1"/>
</dbReference>
<name>A0ABS2Q0E0_9BACL</name>